<comment type="caution">
    <text evidence="2">The sequence shown here is derived from an EMBL/GenBank/DDBJ whole genome shotgun (WGS) entry which is preliminary data.</text>
</comment>
<dbReference type="AlphaFoldDB" id="A0A9W9DN81"/>
<reference evidence="2" key="2">
    <citation type="journal article" date="2023" name="Proc. Natl. Acad. Sci. U.S.A.">
        <title>A global phylogenomic analysis of the shiitake genus Lentinula.</title>
        <authorList>
            <person name="Sierra-Patev S."/>
            <person name="Min B."/>
            <person name="Naranjo-Ortiz M."/>
            <person name="Looney B."/>
            <person name="Konkel Z."/>
            <person name="Slot J.C."/>
            <person name="Sakamoto Y."/>
            <person name="Steenwyk J.L."/>
            <person name="Rokas A."/>
            <person name="Carro J."/>
            <person name="Camarero S."/>
            <person name="Ferreira P."/>
            <person name="Molpeceres G."/>
            <person name="Ruiz-Duenas F.J."/>
            <person name="Serrano A."/>
            <person name="Henrissat B."/>
            <person name="Drula E."/>
            <person name="Hughes K.W."/>
            <person name="Mata J.L."/>
            <person name="Ishikawa N.K."/>
            <person name="Vargas-Isla R."/>
            <person name="Ushijima S."/>
            <person name="Smith C.A."/>
            <person name="Donoghue J."/>
            <person name="Ahrendt S."/>
            <person name="Andreopoulos W."/>
            <person name="He G."/>
            <person name="LaButti K."/>
            <person name="Lipzen A."/>
            <person name="Ng V."/>
            <person name="Riley R."/>
            <person name="Sandor L."/>
            <person name="Barry K."/>
            <person name="Martinez A.T."/>
            <person name="Xiao Y."/>
            <person name="Gibbons J.G."/>
            <person name="Terashima K."/>
            <person name="Grigoriev I.V."/>
            <person name="Hibbett D."/>
        </authorList>
    </citation>
    <scope>NUCLEOTIDE SEQUENCE</scope>
    <source>
        <strain evidence="2">Sp2 HRB7682 ss15</strain>
    </source>
</reference>
<proteinExistence type="predicted"/>
<organism evidence="2 3">
    <name type="scientific">Lentinula lateritia</name>
    <dbReference type="NCBI Taxonomy" id="40482"/>
    <lineage>
        <taxon>Eukaryota</taxon>
        <taxon>Fungi</taxon>
        <taxon>Dikarya</taxon>
        <taxon>Basidiomycota</taxon>
        <taxon>Agaricomycotina</taxon>
        <taxon>Agaricomycetes</taxon>
        <taxon>Agaricomycetidae</taxon>
        <taxon>Agaricales</taxon>
        <taxon>Marasmiineae</taxon>
        <taxon>Omphalotaceae</taxon>
        <taxon>Lentinula</taxon>
    </lineage>
</organism>
<dbReference type="EMBL" id="JANVFS010000017">
    <property type="protein sequence ID" value="KAJ4478739.1"/>
    <property type="molecule type" value="Genomic_DNA"/>
</dbReference>
<accession>A0A9W9DN81</accession>
<feature type="compositionally biased region" description="Acidic residues" evidence="1">
    <location>
        <begin position="1"/>
        <end position="23"/>
    </location>
</feature>
<reference evidence="2" key="1">
    <citation type="submission" date="2022-08" db="EMBL/GenBank/DDBJ databases">
        <authorList>
            <consortium name="DOE Joint Genome Institute"/>
            <person name="Min B."/>
            <person name="Riley R."/>
            <person name="Sierra-Patev S."/>
            <person name="Naranjo-Ortiz M."/>
            <person name="Looney B."/>
            <person name="Konkel Z."/>
            <person name="Slot J.C."/>
            <person name="Sakamoto Y."/>
            <person name="Steenwyk J.L."/>
            <person name="Rokas A."/>
            <person name="Carro J."/>
            <person name="Camarero S."/>
            <person name="Ferreira P."/>
            <person name="Molpeceres G."/>
            <person name="Ruiz-Duenas F.J."/>
            <person name="Serrano A."/>
            <person name="Henrissat B."/>
            <person name="Drula E."/>
            <person name="Hughes K.W."/>
            <person name="Mata J.L."/>
            <person name="Ishikawa N.K."/>
            <person name="Vargas-Isla R."/>
            <person name="Ushijima S."/>
            <person name="Smith C.A."/>
            <person name="Ahrendt S."/>
            <person name="Andreopoulos W."/>
            <person name="He G."/>
            <person name="Labutti K."/>
            <person name="Lipzen A."/>
            <person name="Ng V."/>
            <person name="Sandor L."/>
            <person name="Barry K."/>
            <person name="Martinez A.T."/>
            <person name="Xiao Y."/>
            <person name="Gibbons J.G."/>
            <person name="Terashima K."/>
            <person name="Hibbett D.S."/>
            <person name="Grigoriev I.V."/>
        </authorList>
    </citation>
    <scope>NUCLEOTIDE SEQUENCE</scope>
    <source>
        <strain evidence="2">Sp2 HRB7682 ss15</strain>
    </source>
</reference>
<name>A0A9W9DN81_9AGAR</name>
<sequence>MGGDIDNDSEDEEQLPPELEDAWELPRVPASSAEHNVDVDAIPTLSTKRSLLRDLPSHRDGIHVKSFGGQAGAPVKGRNSCDPVLYSSRDGFLQYKSHIPHKGENPWSPFASQMDWEVAKWAKTWGTGSTAFSDLLAVDGVYKALGLSYCNSAELNHIIDTEIPARRPAFTRKEVVIGGEAFDLYKRPIEECIRALYGSPDHTRYLCVSPERHYSDANKTQRLYHDMHTGKWWWNTQVQLKQDKPGATIVPVIISSDKTQITLFRNKSAYPVYLTIGNLPKEVRRKPSQQAQILLAYLPTTRLQHLPTKAARRRAVSNLFHACMGSILAPLKSAGIDGIIMTSGDGVRRRCHPILAAYIGDYPEQMLVSCGYYGRSPICMVAKHELGEYPCTAEYRDAIQAIEVAHLIGTDEWAQSCAAANMKPVQHPFWEDLPYTNIFCSITPDLLHQLYQGVMKHLIKWITAIVGAGEVDARVRRLPAKHGMRHFHKGITTLSCVSGTEHKQMCMFLLSLVIDMPRLAPAKSCRLITATRSLLDFLYMSSFPIHSDKSLTSVDAALALFHENKDIFIELGAREHFNIPKIHFLCHYVRAFKLFGTLDNYNTETTERLHIDFAKDAYRASNRKDEYSQMTKWLERREKVNHHASYIAWQQSQPQLDIPSPTTISGVRYDFPGSQKTLHDMQCPLTQHFAKFPTVKTVSISKLEERSLLGYGATQFEYALKRFISQFCNPEFTPAEVDEMASFLSLPFRGVPVWHRMKFRNEDLYGKKTLDVVSAHPRCLNAQGQVSQTSQFDAALIRVQKDDDNGKYVLCSVVPARSLMHSISGCQIGRVRAIFSLPKQHLNRLFPANVTPPVYLAYVEWFTKFTQRPEPYSLLYHVKPQFLSVVPVDMIKQSVCLYPRWGGTAPPQWTHESVLDQCPSFYLSPFTDIHMYFNLS</sequence>
<dbReference type="Pfam" id="PF18759">
    <property type="entry name" value="Plavaka"/>
    <property type="match status" value="1"/>
</dbReference>
<gene>
    <name evidence="2" type="ORF">C8J55DRAFT_430009</name>
</gene>
<protein>
    <submittedName>
        <fullName evidence="2">Uncharacterized protein</fullName>
    </submittedName>
</protein>
<dbReference type="Proteomes" id="UP001150238">
    <property type="component" value="Unassembled WGS sequence"/>
</dbReference>
<dbReference type="InterPro" id="IPR041078">
    <property type="entry name" value="Plavaka"/>
</dbReference>
<evidence type="ECO:0000256" key="1">
    <source>
        <dbReference type="SAM" id="MobiDB-lite"/>
    </source>
</evidence>
<feature type="region of interest" description="Disordered" evidence="1">
    <location>
        <begin position="1"/>
        <end position="31"/>
    </location>
</feature>
<evidence type="ECO:0000313" key="2">
    <source>
        <dbReference type="EMBL" id="KAJ4478739.1"/>
    </source>
</evidence>
<evidence type="ECO:0000313" key="3">
    <source>
        <dbReference type="Proteomes" id="UP001150238"/>
    </source>
</evidence>